<evidence type="ECO:0000256" key="1">
    <source>
        <dbReference type="SAM" id="MobiDB-lite"/>
    </source>
</evidence>
<feature type="compositionally biased region" description="Polar residues" evidence="1">
    <location>
        <begin position="176"/>
        <end position="197"/>
    </location>
</feature>
<reference evidence="2" key="1">
    <citation type="submission" date="2022-11" db="EMBL/GenBank/DDBJ databases">
        <authorList>
            <person name="Petersen C."/>
        </authorList>
    </citation>
    <scope>NUCLEOTIDE SEQUENCE</scope>
    <source>
        <strain evidence="2">IBT 21917</strain>
    </source>
</reference>
<proteinExistence type="predicted"/>
<dbReference type="AlphaFoldDB" id="A0A9W9IN78"/>
<protein>
    <recommendedName>
        <fullName evidence="4">S-adenosyl-L-methionine-dependent methyltransferase</fullName>
    </recommendedName>
</protein>
<dbReference type="OrthoDB" id="2013972at2759"/>
<dbReference type="Pfam" id="PF13489">
    <property type="entry name" value="Methyltransf_23"/>
    <property type="match status" value="1"/>
</dbReference>
<dbReference type="CDD" id="cd02440">
    <property type="entry name" value="AdoMet_MTases"/>
    <property type="match status" value="1"/>
</dbReference>
<feature type="compositionally biased region" description="Basic and acidic residues" evidence="1">
    <location>
        <begin position="201"/>
        <end position="210"/>
    </location>
</feature>
<dbReference type="PANTHER" id="PTHR43591">
    <property type="entry name" value="METHYLTRANSFERASE"/>
    <property type="match status" value="1"/>
</dbReference>
<evidence type="ECO:0000313" key="3">
    <source>
        <dbReference type="Proteomes" id="UP001146351"/>
    </source>
</evidence>
<feature type="region of interest" description="Disordered" evidence="1">
    <location>
        <begin position="31"/>
        <end position="93"/>
    </location>
</feature>
<name>A0A9W9IN78_9EURO</name>
<organism evidence="2 3">
    <name type="scientific">Penicillium capsulatum</name>
    <dbReference type="NCBI Taxonomy" id="69766"/>
    <lineage>
        <taxon>Eukaryota</taxon>
        <taxon>Fungi</taxon>
        <taxon>Dikarya</taxon>
        <taxon>Ascomycota</taxon>
        <taxon>Pezizomycotina</taxon>
        <taxon>Eurotiomycetes</taxon>
        <taxon>Eurotiomycetidae</taxon>
        <taxon>Eurotiales</taxon>
        <taxon>Aspergillaceae</taxon>
        <taxon>Penicillium</taxon>
    </lineage>
</organism>
<feature type="region of interest" description="Disordered" evidence="1">
    <location>
        <begin position="176"/>
        <end position="221"/>
    </location>
</feature>
<gene>
    <name evidence="2" type="ORF">N7492_004159</name>
</gene>
<dbReference type="Proteomes" id="UP001146351">
    <property type="component" value="Unassembled WGS sequence"/>
</dbReference>
<sequence length="595" mass="65773">MCAPGRSLGDGKSASIQEACRFGEVSKADLPHDVVGRGGREVRESPATAPQSFNVRQSALRGKPRRGPGGPLLSPLGAPKCQKAPRGHASAGPKIGLISTQASVGQTRRKSGGSFGTDPHHPGLLVRHWIPAARAGGGGDGPNADLAWPLGTFRPEWIHHSHQEIPKHLQDFAGPASTSAAPCTLGEISSPTGTNISGPVVREEETRDSCSRPPVPASLAPLGIDESDRRLDKDVGMFDCSFNSFLDFLAVPIRLALGPYAGFLSIMADSHRPPGPSEIEVDADVSSSSDYDSIRTETTSLTESVYSYVYENGRTYQAYRPETYLLPNDEKEQDRLDMLHHVFCLAQNGELCRTPLEHPQKILDIGTGTGIWAIDMADEFPSAEVTGVDLSPIQPGWVPPNLRFVIDDVNQDWSFPTNSYDFIHVRSLAGSVEHWPTFLRRCYEHLKPGGRLEVSECRPHAQCDDDTYPEDCHLRAWEREFHRITQMQGQVWDISPDMPRMVKDAMFENVDYSERFVPIGTWPKDPKLKEIGRFFRAEMADGAVESYSLAVFTRFGGWTTLEVQVLLAHLRAELRSNKMHVYTTFAFTTARKPLY</sequence>
<feature type="compositionally biased region" description="Basic and acidic residues" evidence="1">
    <location>
        <begin position="31"/>
        <end position="44"/>
    </location>
</feature>
<feature type="compositionally biased region" description="Polar residues" evidence="1">
    <location>
        <begin position="48"/>
        <end position="57"/>
    </location>
</feature>
<dbReference type="Gene3D" id="3.40.50.150">
    <property type="entry name" value="Vaccinia Virus protein VP39"/>
    <property type="match status" value="1"/>
</dbReference>
<dbReference type="GO" id="GO:0008168">
    <property type="term" value="F:methyltransferase activity"/>
    <property type="evidence" value="ECO:0007669"/>
    <property type="project" value="TreeGrafter"/>
</dbReference>
<feature type="compositionally biased region" description="Low complexity" evidence="1">
    <location>
        <begin position="71"/>
        <end position="80"/>
    </location>
</feature>
<accession>A0A9W9IN78</accession>
<reference evidence="2" key="2">
    <citation type="journal article" date="2023" name="IMA Fungus">
        <title>Comparative genomic study of the Penicillium genus elucidates a diverse pangenome and 15 lateral gene transfer events.</title>
        <authorList>
            <person name="Petersen C."/>
            <person name="Sorensen T."/>
            <person name="Nielsen M.R."/>
            <person name="Sondergaard T.E."/>
            <person name="Sorensen J.L."/>
            <person name="Fitzpatrick D.A."/>
            <person name="Frisvad J.C."/>
            <person name="Nielsen K.L."/>
        </authorList>
    </citation>
    <scope>NUCLEOTIDE SEQUENCE</scope>
    <source>
        <strain evidence="2">IBT 21917</strain>
    </source>
</reference>
<evidence type="ECO:0000313" key="2">
    <source>
        <dbReference type="EMBL" id="KAJ5180949.1"/>
    </source>
</evidence>
<comment type="caution">
    <text evidence="2">The sequence shown here is derived from an EMBL/GenBank/DDBJ whole genome shotgun (WGS) entry which is preliminary data.</text>
</comment>
<keyword evidence="3" id="KW-1185">Reference proteome</keyword>
<dbReference type="SUPFAM" id="SSF53335">
    <property type="entry name" value="S-adenosyl-L-methionine-dependent methyltransferases"/>
    <property type="match status" value="1"/>
</dbReference>
<dbReference type="EMBL" id="JAPQKO010000002">
    <property type="protein sequence ID" value="KAJ5180949.1"/>
    <property type="molecule type" value="Genomic_DNA"/>
</dbReference>
<evidence type="ECO:0008006" key="4">
    <source>
        <dbReference type="Google" id="ProtNLM"/>
    </source>
</evidence>
<dbReference type="InterPro" id="IPR029063">
    <property type="entry name" value="SAM-dependent_MTases_sf"/>
</dbReference>
<dbReference type="PANTHER" id="PTHR43591:SF24">
    <property type="entry name" value="2-METHOXY-6-POLYPRENYL-1,4-BENZOQUINOL METHYLASE, MITOCHONDRIAL"/>
    <property type="match status" value="1"/>
</dbReference>